<keyword evidence="4" id="KW-1185">Reference proteome</keyword>
<keyword evidence="1" id="KW-0732">Signal</keyword>
<organism evidence="3 4">
    <name type="scientific">Neolewinella agarilytica</name>
    <dbReference type="NCBI Taxonomy" id="478744"/>
    <lineage>
        <taxon>Bacteria</taxon>
        <taxon>Pseudomonadati</taxon>
        <taxon>Bacteroidota</taxon>
        <taxon>Saprospiria</taxon>
        <taxon>Saprospirales</taxon>
        <taxon>Lewinellaceae</taxon>
        <taxon>Neolewinella</taxon>
    </lineage>
</organism>
<protein>
    <submittedName>
        <fullName evidence="3">Polyisoprenoid-binding protein YceI</fullName>
    </submittedName>
</protein>
<dbReference type="InterPro" id="IPR036761">
    <property type="entry name" value="TTHA0802/YceI-like_sf"/>
</dbReference>
<dbReference type="PANTHER" id="PTHR34406:SF1">
    <property type="entry name" value="PROTEIN YCEI"/>
    <property type="match status" value="1"/>
</dbReference>
<dbReference type="PANTHER" id="PTHR34406">
    <property type="entry name" value="PROTEIN YCEI"/>
    <property type="match status" value="1"/>
</dbReference>
<name>A0A1H9H3W7_9BACT</name>
<dbReference type="InParanoid" id="A0A1H9H3W7"/>
<dbReference type="RefSeq" id="WP_090168660.1">
    <property type="nucleotide sequence ID" value="NZ_FOFB01000012.1"/>
</dbReference>
<gene>
    <name evidence="3" type="ORF">SAMN05444359_1127</name>
</gene>
<evidence type="ECO:0000313" key="3">
    <source>
        <dbReference type="EMBL" id="SEQ57041.1"/>
    </source>
</evidence>
<feature type="chain" id="PRO_5011594191" evidence="1">
    <location>
        <begin position="21"/>
        <end position="185"/>
    </location>
</feature>
<dbReference type="EMBL" id="FOFB01000012">
    <property type="protein sequence ID" value="SEQ57041.1"/>
    <property type="molecule type" value="Genomic_DNA"/>
</dbReference>
<proteinExistence type="predicted"/>
<accession>A0A1H9H3W7</accession>
<dbReference type="OrthoDB" id="116832at2"/>
<reference evidence="4" key="1">
    <citation type="submission" date="2016-10" db="EMBL/GenBank/DDBJ databases">
        <authorList>
            <person name="Varghese N."/>
            <person name="Submissions S."/>
        </authorList>
    </citation>
    <scope>NUCLEOTIDE SEQUENCE [LARGE SCALE GENOMIC DNA]</scope>
    <source>
        <strain evidence="4">DSM 24740</strain>
    </source>
</reference>
<dbReference type="InterPro" id="IPR007372">
    <property type="entry name" value="Lipid/polyisoprenoid-bd_YceI"/>
</dbReference>
<feature type="domain" description="Lipid/polyisoprenoid-binding YceI-like" evidence="2">
    <location>
        <begin position="42"/>
        <end position="177"/>
    </location>
</feature>
<dbReference type="SUPFAM" id="SSF101874">
    <property type="entry name" value="YceI-like"/>
    <property type="match status" value="1"/>
</dbReference>
<feature type="signal peptide" evidence="1">
    <location>
        <begin position="1"/>
        <end position="20"/>
    </location>
</feature>
<dbReference type="Gene3D" id="2.40.128.110">
    <property type="entry name" value="Lipid/polyisoprenoid-binding, YceI-like"/>
    <property type="match status" value="1"/>
</dbReference>
<dbReference type="Proteomes" id="UP000199021">
    <property type="component" value="Unassembled WGS sequence"/>
</dbReference>
<dbReference type="STRING" id="478744.SAMN05444359_1127"/>
<dbReference type="Pfam" id="PF04264">
    <property type="entry name" value="YceI"/>
    <property type="match status" value="1"/>
</dbReference>
<sequence length="185" mass="20363">MKHFLLSLFFLAIATTTLSAQKYFTRTGHIIFSSDTPIEKIEAKNDKATCVVDTEAGEMAFAVLIKAFSFEKALMQEHFNENYMESGKFPKATFKGSIGNMAMIDLGKDGTYPAQVKGEMTIHGVTQPVETEGVFVVKDGKISASANFVVLTQDYNIDIPAVVRDNIAKEIVVDVTVDLEPLKTK</sequence>
<evidence type="ECO:0000256" key="1">
    <source>
        <dbReference type="SAM" id="SignalP"/>
    </source>
</evidence>
<evidence type="ECO:0000313" key="4">
    <source>
        <dbReference type="Proteomes" id="UP000199021"/>
    </source>
</evidence>
<dbReference type="AlphaFoldDB" id="A0A1H9H3W7"/>
<evidence type="ECO:0000259" key="2">
    <source>
        <dbReference type="Pfam" id="PF04264"/>
    </source>
</evidence>